<dbReference type="EMBL" id="LSRE01000018">
    <property type="protein sequence ID" value="KXO96268.1"/>
    <property type="molecule type" value="Genomic_DNA"/>
</dbReference>
<evidence type="ECO:0008006" key="3">
    <source>
        <dbReference type="Google" id="ProtNLM"/>
    </source>
</evidence>
<comment type="caution">
    <text evidence="1">The sequence shown here is derived from an EMBL/GenBank/DDBJ whole genome shotgun (WGS) entry which is preliminary data.</text>
</comment>
<accession>A0A137ZDK1</accession>
<evidence type="ECO:0000313" key="1">
    <source>
        <dbReference type="EMBL" id="KXO96268.1"/>
    </source>
</evidence>
<name>A0A137ZDK1_9ACTN</name>
<dbReference type="RefSeq" id="WP_068745947.1">
    <property type="nucleotide sequence ID" value="NZ_LSRE01000018.1"/>
</dbReference>
<dbReference type="Proteomes" id="UP000070409">
    <property type="component" value="Unassembled WGS sequence"/>
</dbReference>
<keyword evidence="2" id="KW-1185">Reference proteome</keyword>
<evidence type="ECO:0000313" key="2">
    <source>
        <dbReference type="Proteomes" id="UP000070409"/>
    </source>
</evidence>
<gene>
    <name evidence="1" type="ORF">AXK61_22365</name>
</gene>
<organism evidence="1 2">
    <name type="scientific">Tsukamurella pseudospumae</name>
    <dbReference type="NCBI Taxonomy" id="239498"/>
    <lineage>
        <taxon>Bacteria</taxon>
        <taxon>Bacillati</taxon>
        <taxon>Actinomycetota</taxon>
        <taxon>Actinomycetes</taxon>
        <taxon>Mycobacteriales</taxon>
        <taxon>Tsukamurellaceae</taxon>
        <taxon>Tsukamurella</taxon>
    </lineage>
</organism>
<sequence length="204" mass="20514">MRDNAVMEACTSTRAGGGKNMTARTTRPFRGRAGAALAAGVSVVALAGCASVPGTGSADPQDVAAYQSTIAASRAAAAAAAGKSACASWQAGYDIRIVASRATVAFTKDPKWTWDGITTLLNAELAAIDTESGKLPGVITTAQPAASIQTAITDYKSKLDAYGAALRVDQAARASGDATWAKSNPAFDALGTAATAVKRVCPSS</sequence>
<proteinExistence type="predicted"/>
<reference evidence="1 2" key="1">
    <citation type="submission" date="2016-02" db="EMBL/GenBank/DDBJ databases">
        <authorList>
            <person name="Teng J.L."/>
            <person name="Tang Y."/>
            <person name="Huang Y."/>
            <person name="Guo F."/>
            <person name="Wei W."/>
            <person name="Chen J.H."/>
            <person name="Wong S.Y."/>
            <person name="Lau S.K."/>
            <person name="Woo P.C."/>
        </authorList>
    </citation>
    <scope>NUCLEOTIDE SEQUENCE [LARGE SCALE GENOMIC DNA]</scope>
    <source>
        <strain evidence="1 2">JCM 13375</strain>
    </source>
</reference>
<protein>
    <recommendedName>
        <fullName evidence="3">Lipoprotein</fullName>
    </recommendedName>
</protein>